<proteinExistence type="predicted"/>
<sequence length="148" mass="16537">MHPYDLSDARKQRHCGARPERIEFRASAERFVLGRRDDSSAIVAVGMRAFEKNGMNLRERPKLRWPIKDIAPADEQAGSALTDRLRRDCHSKRRLAGATITTDLDSLGYGVAQQRRLYGIERDHSGAPPAQKSSRSISPAAQLMILVA</sequence>
<reference evidence="1" key="1">
    <citation type="submission" date="2020-05" db="EMBL/GenBank/DDBJ databases">
        <title>Complete genome sequence of Bradyrhizobium diazoefficiens XF1 isolated from soybean nodule.</title>
        <authorList>
            <person name="Noda R."/>
            <person name="Kakizaki K."/>
            <person name="Minamisawa K."/>
        </authorList>
    </citation>
    <scope>NUCLEOTIDE SEQUENCE</scope>
    <source>
        <strain evidence="1">XF1</strain>
    </source>
</reference>
<name>A0A809WSM1_9BRAD</name>
<dbReference type="EMBL" id="AP023091">
    <property type="protein sequence ID" value="BCE17795.1"/>
    <property type="molecule type" value="Genomic_DNA"/>
</dbReference>
<gene>
    <name evidence="1" type="ORF">XF1B_04760</name>
</gene>
<protein>
    <submittedName>
        <fullName evidence="1">Uncharacterized protein</fullName>
    </submittedName>
</protein>
<organism evidence="1">
    <name type="scientific">Bradyrhizobium diazoefficiens</name>
    <dbReference type="NCBI Taxonomy" id="1355477"/>
    <lineage>
        <taxon>Bacteria</taxon>
        <taxon>Pseudomonadati</taxon>
        <taxon>Pseudomonadota</taxon>
        <taxon>Alphaproteobacteria</taxon>
        <taxon>Hyphomicrobiales</taxon>
        <taxon>Nitrobacteraceae</taxon>
        <taxon>Bradyrhizobium</taxon>
    </lineage>
</organism>
<accession>A0A809WSM1</accession>
<dbReference type="AlphaFoldDB" id="A0A809WSM1"/>
<evidence type="ECO:0000313" key="1">
    <source>
        <dbReference type="EMBL" id="BCE17795.1"/>
    </source>
</evidence>